<gene>
    <name evidence="2" type="ORF">VP01_3455g1</name>
</gene>
<evidence type="ECO:0000256" key="1">
    <source>
        <dbReference type="ARBA" id="ARBA00022574"/>
    </source>
</evidence>
<dbReference type="PANTHER" id="PTHR46108">
    <property type="entry name" value="BLUE CHEESE"/>
    <property type="match status" value="1"/>
</dbReference>
<keyword evidence="1" id="KW-0853">WD repeat</keyword>
<dbReference type="AlphaFoldDB" id="A0A0L6UW56"/>
<feature type="non-terminal residue" evidence="2">
    <location>
        <position position="1"/>
    </location>
</feature>
<dbReference type="PANTHER" id="PTHR46108:SF4">
    <property type="entry name" value="BLUE CHEESE"/>
    <property type="match status" value="1"/>
</dbReference>
<dbReference type="Proteomes" id="UP000037035">
    <property type="component" value="Unassembled WGS sequence"/>
</dbReference>
<comment type="caution">
    <text evidence="2">The sequence shown here is derived from an EMBL/GenBank/DDBJ whole genome shotgun (WGS) entry which is preliminary data.</text>
</comment>
<accession>A0A0L6UW56</accession>
<sequence length="498" mass="55791">DHPCNLVGGQSINQTASLAFITRNKRIFAVRPILALCCSCFIAGEQLGLLPILWPKPPGLQCRSACFGSMPSQLSSSRGSSYPHMADGLDRPWWNISGCWLFNQTLLDDMLFVMCTLGPKMLTCFQDTLGIFSNLFLKHLTQSESACLTIYSLEIILDRLKLNTTTSIVGITWNKFTHQSIHRLLNTRLPATRSHWHQVLPSSHYFMGPIDCSQCALNSSPMTPPSSKDPVSHNATNHQILELIGEVKLCSPKQLDDSIWTALGSIIFVQLIQLSTTEKNLMMTLQIFFEAINHNWRLSEDAEKIQAYETLGLLLRSKAHFITPPVPEFALLCWLASAAKPELEHHNNGLWHSVLLDFDLCSLTSPSVQHFHFESLWGLIETHIWRWFRMKGIIKLSKCDSFRAFAKNASCIAQWTIFCVITWWQSGSSIHQAVGMCPQIAIHLAGHSTFGELLNCKEKSSKNKLLLLLESIPSALLVGVLISQGTLQAFYEGLLISS</sequence>
<dbReference type="OrthoDB" id="26681at2759"/>
<dbReference type="InterPro" id="IPR051944">
    <property type="entry name" value="BEACH_domain_protein"/>
</dbReference>
<evidence type="ECO:0000313" key="2">
    <source>
        <dbReference type="EMBL" id="KNZ52763.1"/>
    </source>
</evidence>
<name>A0A0L6UW56_9BASI</name>
<dbReference type="VEuPathDB" id="FungiDB:VP01_3455g1"/>
<organism evidence="2 3">
    <name type="scientific">Puccinia sorghi</name>
    <dbReference type="NCBI Taxonomy" id="27349"/>
    <lineage>
        <taxon>Eukaryota</taxon>
        <taxon>Fungi</taxon>
        <taxon>Dikarya</taxon>
        <taxon>Basidiomycota</taxon>
        <taxon>Pucciniomycotina</taxon>
        <taxon>Pucciniomycetes</taxon>
        <taxon>Pucciniales</taxon>
        <taxon>Pucciniaceae</taxon>
        <taxon>Puccinia</taxon>
    </lineage>
</organism>
<protein>
    <submittedName>
        <fullName evidence="2">Uncharacterized protein</fullName>
    </submittedName>
</protein>
<evidence type="ECO:0000313" key="3">
    <source>
        <dbReference type="Proteomes" id="UP000037035"/>
    </source>
</evidence>
<keyword evidence="3" id="KW-1185">Reference proteome</keyword>
<proteinExistence type="predicted"/>
<dbReference type="STRING" id="27349.A0A0L6UW56"/>
<reference evidence="2 3" key="1">
    <citation type="submission" date="2015-08" db="EMBL/GenBank/DDBJ databases">
        <title>Next Generation Sequencing and Analysis of the Genome of Puccinia sorghi L Schw, the Causal Agent of Maize Common Rust.</title>
        <authorList>
            <person name="Rochi L."/>
            <person name="Burguener G."/>
            <person name="Darino M."/>
            <person name="Turjanski A."/>
            <person name="Kreff E."/>
            <person name="Dieguez M.J."/>
            <person name="Sacco F."/>
        </authorList>
    </citation>
    <scope>NUCLEOTIDE SEQUENCE [LARGE SCALE GENOMIC DNA]</scope>
    <source>
        <strain evidence="2 3">RO10H11247</strain>
    </source>
</reference>
<dbReference type="EMBL" id="LAVV01008452">
    <property type="protein sequence ID" value="KNZ52763.1"/>
    <property type="molecule type" value="Genomic_DNA"/>
</dbReference>